<dbReference type="EMBL" id="SRLO01006881">
    <property type="protein sequence ID" value="TNN28463.1"/>
    <property type="molecule type" value="Genomic_DNA"/>
</dbReference>
<reference evidence="1 2" key="1">
    <citation type="submission" date="2019-03" db="EMBL/GenBank/DDBJ databases">
        <title>First draft genome of Liparis tanakae, snailfish: a comprehensive survey of snailfish specific genes.</title>
        <authorList>
            <person name="Kim W."/>
            <person name="Song I."/>
            <person name="Jeong J.-H."/>
            <person name="Kim D."/>
            <person name="Kim S."/>
            <person name="Ryu S."/>
            <person name="Song J.Y."/>
            <person name="Lee S.K."/>
        </authorList>
    </citation>
    <scope>NUCLEOTIDE SEQUENCE [LARGE SCALE GENOMIC DNA]</scope>
    <source>
        <tissue evidence="1">Muscle</tissue>
    </source>
</reference>
<evidence type="ECO:0000313" key="2">
    <source>
        <dbReference type="Proteomes" id="UP000314294"/>
    </source>
</evidence>
<dbReference type="Proteomes" id="UP000314294">
    <property type="component" value="Unassembled WGS sequence"/>
</dbReference>
<dbReference type="AlphaFoldDB" id="A0A4Z2EI16"/>
<proteinExistence type="predicted"/>
<evidence type="ECO:0000313" key="1">
    <source>
        <dbReference type="EMBL" id="TNN28463.1"/>
    </source>
</evidence>
<gene>
    <name evidence="1" type="ORF">EYF80_061387</name>
</gene>
<sequence length="164" mass="16609">MTRPAPAPRRRDSPVVPPRRAPLAVSVDLFLAVLEEAQHGLDLLQQLVVLLHPVAQEASATTVPRQQGVLVGLPAALLQRGLADGGGGQVLDGPELGLLVALLPGGADRAEGGAALVGLGGPRDPHGALAAVSGQRGLQVGGEALGPAQNEHGVALGRHVLQRL</sequence>
<comment type="caution">
    <text evidence="1">The sequence shown here is derived from an EMBL/GenBank/DDBJ whole genome shotgun (WGS) entry which is preliminary data.</text>
</comment>
<keyword evidence="2" id="KW-1185">Reference proteome</keyword>
<organism evidence="1 2">
    <name type="scientific">Liparis tanakae</name>
    <name type="common">Tanaka's snailfish</name>
    <dbReference type="NCBI Taxonomy" id="230148"/>
    <lineage>
        <taxon>Eukaryota</taxon>
        <taxon>Metazoa</taxon>
        <taxon>Chordata</taxon>
        <taxon>Craniata</taxon>
        <taxon>Vertebrata</taxon>
        <taxon>Euteleostomi</taxon>
        <taxon>Actinopterygii</taxon>
        <taxon>Neopterygii</taxon>
        <taxon>Teleostei</taxon>
        <taxon>Neoteleostei</taxon>
        <taxon>Acanthomorphata</taxon>
        <taxon>Eupercaria</taxon>
        <taxon>Perciformes</taxon>
        <taxon>Cottioidei</taxon>
        <taxon>Cottales</taxon>
        <taxon>Liparidae</taxon>
        <taxon>Liparis</taxon>
    </lineage>
</organism>
<protein>
    <submittedName>
        <fullName evidence="1">Uncharacterized protein</fullName>
    </submittedName>
</protein>
<name>A0A4Z2EI16_9TELE</name>
<accession>A0A4Z2EI16</accession>